<dbReference type="EMBL" id="JAGDEL010000014">
    <property type="protein sequence ID" value="MBO1513442.1"/>
    <property type="molecule type" value="Genomic_DNA"/>
</dbReference>
<evidence type="ECO:0000256" key="1">
    <source>
        <dbReference type="ARBA" id="ARBA00001462"/>
    </source>
</evidence>
<dbReference type="InterPro" id="IPR003305">
    <property type="entry name" value="CenC_carb-bd"/>
</dbReference>
<dbReference type="InterPro" id="IPR055235">
    <property type="entry name" value="ASD1_cat"/>
</dbReference>
<dbReference type="InterPro" id="IPR010720">
    <property type="entry name" value="Alpha-L-AF_C"/>
</dbReference>
<dbReference type="Gene3D" id="2.60.120.560">
    <property type="entry name" value="Exo-inulinase, domain 1"/>
    <property type="match status" value="1"/>
</dbReference>
<keyword evidence="4" id="KW-0732">Signal</keyword>
<dbReference type="SUPFAM" id="SSF49785">
    <property type="entry name" value="Galactose-binding domain-like"/>
    <property type="match status" value="1"/>
</dbReference>
<dbReference type="InterPro" id="IPR051563">
    <property type="entry name" value="Glycosyl_Hydrolase_51"/>
</dbReference>
<keyword evidence="8" id="KW-1185">Reference proteome</keyword>
<evidence type="ECO:0000256" key="2">
    <source>
        <dbReference type="ARBA" id="ARBA00007186"/>
    </source>
</evidence>
<proteinExistence type="inferred from homology"/>
<evidence type="ECO:0000313" key="7">
    <source>
        <dbReference type="EMBL" id="MBO1513442.1"/>
    </source>
</evidence>
<dbReference type="PANTHER" id="PTHR31776">
    <property type="entry name" value="ALPHA-L-ARABINOFURANOSIDASE 1"/>
    <property type="match status" value="1"/>
</dbReference>
<evidence type="ECO:0000256" key="5">
    <source>
        <dbReference type="ARBA" id="ARBA00022801"/>
    </source>
</evidence>
<dbReference type="InterPro" id="IPR013780">
    <property type="entry name" value="Glyco_hydro_b"/>
</dbReference>
<dbReference type="Gene3D" id="2.60.40.1180">
    <property type="entry name" value="Golgi alpha-mannosidase II"/>
    <property type="match status" value="1"/>
</dbReference>
<comment type="catalytic activity">
    <reaction evidence="1">
        <text>Hydrolysis of terminal non-reducing alpha-L-arabinofuranoside residues in alpha-L-arabinosides.</text>
        <dbReference type="EC" id="3.2.1.55"/>
    </reaction>
</comment>
<dbReference type="Pfam" id="PF22848">
    <property type="entry name" value="ASD1_dom"/>
    <property type="match status" value="1"/>
</dbReference>
<name>A0ABS3N567_9BACI</name>
<evidence type="ECO:0000313" key="8">
    <source>
        <dbReference type="Proteomes" id="UP000663981"/>
    </source>
</evidence>
<comment type="similarity">
    <text evidence="2">Belongs to the glycosyl hydrolase 51 family.</text>
</comment>
<dbReference type="SUPFAM" id="SSF51011">
    <property type="entry name" value="Glycosyl hydrolase domain"/>
    <property type="match status" value="1"/>
</dbReference>
<sequence length="786" mass="90019">MSDKKVIKVLAKERGEKLGDLFGIFFEDLNHAADGGLYAELVQNRSFEFDPIDRKDYHALTAWEKVERGDAKAEIFVEDTYPLNEKNTNYLTLTVIEPGDGAGIMNLGFNTGIPVRQGERYLFSCYARCDTNSTKPVSITLESTDGRVYSTNEVVINSSEWIKYETILTANETDYSSRLVLTTTEQSKIYFDMISLFPERTFKNRPNGMREDIAKLLADLKPKFMRFPGGCLVHDGSLNPDDRDSMYRWKNTIGDVEKRPARRSNWGYNQTLGLGYFEYFLFCEDIGAKPIPVLPAGYDPHHQRIVPIEELQPWIDDALDLIEFANGDTSTVWGTKRAELGHPEPFGLVYLGIGNEEVGEPFFERYEYFHKAIKEKHPEIKLINSSGPFAEGSEYDRGWKSARENKSDFVDEHYYQSPEWFLANYHRYDVFKKDDPKVFLGEYASWGNTYYNALVEAAFMTGLEKNAHAVGLACYAPMLCNIDYVNWKPDLIWFNNNSVYGTPNYYVQKLFMHHQGDYTLMVETNGLQTIEAASSKPIAGKVMFAGDYSTANYYDIKLRNMDTGEEKSYDHFVLEHGSEFELDNIQWENYQLSLKAKKIDGVRGFKLFFGQSDDKNRLLWEIGGWQNQDAVLCSEVNGRNSCLTQSLFAVETDREYHLELEVTGRHIRTLIDGELINETDDKLPVIEPLYYSASVESLTGDIIVKVVNVQDTPVKVQIELEQIGEEDLSGTIYEMSGYELEEENSFETPGKIVPKQHDITVKANTIDYEFPKQSITIIRFNKKSSI</sequence>
<evidence type="ECO:0000259" key="6">
    <source>
        <dbReference type="SMART" id="SM00813"/>
    </source>
</evidence>
<evidence type="ECO:0000256" key="3">
    <source>
        <dbReference type="ARBA" id="ARBA00012670"/>
    </source>
</evidence>
<dbReference type="InterPro" id="IPR017853">
    <property type="entry name" value="GH"/>
</dbReference>
<comment type="caution">
    <text evidence="7">The sequence shown here is derived from an EMBL/GenBank/DDBJ whole genome shotgun (WGS) entry which is preliminary data.</text>
</comment>
<reference evidence="7 8" key="1">
    <citation type="submission" date="2021-03" db="EMBL/GenBank/DDBJ databases">
        <title>Whole genome sequence of Metabacillus bambusae BG109.</title>
        <authorList>
            <person name="Jeong J.W."/>
        </authorList>
    </citation>
    <scope>NUCLEOTIDE SEQUENCE [LARGE SCALE GENOMIC DNA]</scope>
    <source>
        <strain evidence="7 8">BG109</strain>
    </source>
</reference>
<dbReference type="RefSeq" id="WP_207980396.1">
    <property type="nucleotide sequence ID" value="NZ_JAGDEL010000014.1"/>
</dbReference>
<dbReference type="Pfam" id="PF06964">
    <property type="entry name" value="Alpha-L-AF_C"/>
    <property type="match status" value="1"/>
</dbReference>
<evidence type="ECO:0000256" key="4">
    <source>
        <dbReference type="ARBA" id="ARBA00022729"/>
    </source>
</evidence>
<organism evidence="7 8">
    <name type="scientific">Metabacillus bambusae</name>
    <dbReference type="NCBI Taxonomy" id="2795218"/>
    <lineage>
        <taxon>Bacteria</taxon>
        <taxon>Bacillati</taxon>
        <taxon>Bacillota</taxon>
        <taxon>Bacilli</taxon>
        <taxon>Bacillales</taxon>
        <taxon>Bacillaceae</taxon>
        <taxon>Metabacillus</taxon>
    </lineage>
</organism>
<feature type="domain" description="Alpha-L-arabinofuranosidase C-terminal" evidence="6">
    <location>
        <begin position="441"/>
        <end position="774"/>
    </location>
</feature>
<dbReference type="Pfam" id="PF02018">
    <property type="entry name" value="CBM_4_9"/>
    <property type="match status" value="1"/>
</dbReference>
<gene>
    <name evidence="7" type="ORF">I7822_17460</name>
</gene>
<dbReference type="InterPro" id="IPR008979">
    <property type="entry name" value="Galactose-bd-like_sf"/>
</dbReference>
<dbReference type="Gene3D" id="2.60.120.260">
    <property type="entry name" value="Galactose-binding domain-like"/>
    <property type="match status" value="1"/>
</dbReference>
<protein>
    <recommendedName>
        <fullName evidence="3">non-reducing end alpha-L-arabinofuranosidase</fullName>
        <ecNumber evidence="3">3.2.1.55</ecNumber>
    </recommendedName>
</protein>
<keyword evidence="5" id="KW-0378">Hydrolase</keyword>
<dbReference type="SMART" id="SM00813">
    <property type="entry name" value="Alpha-L-AF_C"/>
    <property type="match status" value="1"/>
</dbReference>
<dbReference type="SUPFAM" id="SSF51445">
    <property type="entry name" value="(Trans)glycosidases"/>
    <property type="match status" value="1"/>
</dbReference>
<dbReference type="PANTHER" id="PTHR31776:SF26">
    <property type="entry name" value="SECRETED ARABINOSIDASE"/>
    <property type="match status" value="1"/>
</dbReference>
<dbReference type="EC" id="3.2.1.55" evidence="3"/>
<dbReference type="Gene3D" id="3.20.20.80">
    <property type="entry name" value="Glycosidases"/>
    <property type="match status" value="1"/>
</dbReference>
<accession>A0ABS3N567</accession>
<dbReference type="Proteomes" id="UP000663981">
    <property type="component" value="Unassembled WGS sequence"/>
</dbReference>